<gene>
    <name evidence="2" type="ordered locus">Adeg_0682</name>
</gene>
<dbReference type="KEGG" id="adg:Adeg_0682"/>
<dbReference type="AlphaFoldDB" id="C9RC52"/>
<protein>
    <submittedName>
        <fullName evidence="2">Uncharacterized protein</fullName>
    </submittedName>
</protein>
<reference evidence="2 3" key="1">
    <citation type="submission" date="2009-10" db="EMBL/GenBank/DDBJ databases">
        <title>Complete sequence of chromosome of Ammonifex degensii KC4.</title>
        <authorList>
            <consortium name="US DOE Joint Genome Institute"/>
            <person name="Kerfeld C."/>
            <person name="Goodner B."/>
            <person name="Huber H."/>
            <person name="Stetter K."/>
            <person name="Lucas S."/>
            <person name="Copeland A."/>
            <person name="Lapidus A."/>
            <person name="Glavina del Rio T."/>
            <person name="Dalin E."/>
            <person name="Tice H."/>
            <person name="Bruce D."/>
            <person name="Goodwin L."/>
            <person name="Pitluck S."/>
            <person name="Saunders E."/>
            <person name="Brettin T."/>
            <person name="Detter J.C."/>
            <person name="Han C."/>
            <person name="Larimer F."/>
            <person name="Land M."/>
            <person name="Hauser L."/>
            <person name="Kyrpides N."/>
            <person name="Ovchinnikova G."/>
            <person name="Richardson P."/>
        </authorList>
    </citation>
    <scope>NUCLEOTIDE SEQUENCE [LARGE SCALE GENOMIC DNA]</scope>
    <source>
        <strain evidence="3">DSM 10501 / KC4</strain>
    </source>
</reference>
<dbReference type="InterPro" id="IPR021496">
    <property type="entry name" value="DUF3150"/>
</dbReference>
<keyword evidence="1" id="KW-0175">Coiled coil</keyword>
<accession>C9RC52</accession>
<feature type="coiled-coil region" evidence="1">
    <location>
        <begin position="228"/>
        <end position="299"/>
    </location>
</feature>
<dbReference type="Proteomes" id="UP000002620">
    <property type="component" value="Chromosome"/>
</dbReference>
<keyword evidence="3" id="KW-1185">Reference proteome</keyword>
<dbReference type="STRING" id="429009.Adeg_0682"/>
<proteinExistence type="predicted"/>
<dbReference type="EMBL" id="CP001785">
    <property type="protein sequence ID" value="ACX51829.1"/>
    <property type="molecule type" value="Genomic_DNA"/>
</dbReference>
<name>C9RC52_AMMDK</name>
<sequence length="443" mass="51336">MSKIEELRGAIEEVFATPRELEEALRRAREESGAEKVGIAPDTYLHRWSGKGFIYRLHIRRTRFTTRLDPEDVGLDPHDPEHRRLLEEYVTLGEKHLLPKGILRRLDRVEKQMRRLLAEKYGIPTAVGYFVPFKNVPEFLAELRELEGEYLGVRDEILRDYDALKARAEEFYRRHAEELFRRLGKAPVPVVVEKLVSTTMAAFPSKERIRESFRVELEADLLVSTEFVEKQRARLELLRKQEELLRRELELEEQRLSAEERMQRQLELERLRVEREVIRQAVEQKARALKEQVEGLFSDLAGAAYGVLYDAVKSVQRALEGRREVGQALAARLRDLAEKIRLLAVEDTEEIRSLVEELKRLAVPEKSADQVREALGELRYRAASVLVTLPCVPRALRDRGVSMEEIKLDLENVPVRRPRQTQIELADVLPDAGGVPVRRPRAL</sequence>
<evidence type="ECO:0000256" key="1">
    <source>
        <dbReference type="SAM" id="Coils"/>
    </source>
</evidence>
<dbReference type="HOGENOM" id="CLU_617704_0_0_9"/>
<organism evidence="2 3">
    <name type="scientific">Ammonifex degensii (strain DSM 10501 / KC4)</name>
    <dbReference type="NCBI Taxonomy" id="429009"/>
    <lineage>
        <taxon>Bacteria</taxon>
        <taxon>Bacillati</taxon>
        <taxon>Bacillota</taxon>
        <taxon>Clostridia</taxon>
        <taxon>Thermoanaerobacterales</taxon>
        <taxon>Thermoanaerobacteraceae</taxon>
        <taxon>Ammonifex</taxon>
    </lineage>
</organism>
<dbReference type="RefSeq" id="WP_015738707.1">
    <property type="nucleotide sequence ID" value="NC_013385.1"/>
</dbReference>
<dbReference type="Pfam" id="PF11348">
    <property type="entry name" value="DUF3150"/>
    <property type="match status" value="1"/>
</dbReference>
<evidence type="ECO:0000313" key="2">
    <source>
        <dbReference type="EMBL" id="ACX51829.1"/>
    </source>
</evidence>
<evidence type="ECO:0000313" key="3">
    <source>
        <dbReference type="Proteomes" id="UP000002620"/>
    </source>
</evidence>